<dbReference type="AlphaFoldDB" id="X0T688"/>
<protein>
    <recommendedName>
        <fullName evidence="2">Thiolase N-terminal domain-containing protein</fullName>
    </recommendedName>
</protein>
<dbReference type="InterPro" id="IPR016039">
    <property type="entry name" value="Thiolase-like"/>
</dbReference>
<dbReference type="EMBL" id="BARS01013976">
    <property type="protein sequence ID" value="GAF88729.1"/>
    <property type="molecule type" value="Genomic_DNA"/>
</dbReference>
<evidence type="ECO:0000313" key="1">
    <source>
        <dbReference type="EMBL" id="GAF88729.1"/>
    </source>
</evidence>
<reference evidence="1" key="1">
    <citation type="journal article" date="2014" name="Front. Microbiol.">
        <title>High frequency of phylogenetically diverse reductive dehalogenase-homologous genes in deep subseafloor sedimentary metagenomes.</title>
        <authorList>
            <person name="Kawai M."/>
            <person name="Futagami T."/>
            <person name="Toyoda A."/>
            <person name="Takaki Y."/>
            <person name="Nishi S."/>
            <person name="Hori S."/>
            <person name="Arai W."/>
            <person name="Tsubouchi T."/>
            <person name="Morono Y."/>
            <person name="Uchiyama I."/>
            <person name="Ito T."/>
            <person name="Fujiyama A."/>
            <person name="Inagaki F."/>
            <person name="Takami H."/>
        </authorList>
    </citation>
    <scope>NUCLEOTIDE SEQUENCE</scope>
    <source>
        <strain evidence="1">Expedition CK06-06</strain>
    </source>
</reference>
<dbReference type="GO" id="GO:0016746">
    <property type="term" value="F:acyltransferase activity"/>
    <property type="evidence" value="ECO:0007669"/>
    <property type="project" value="InterPro"/>
</dbReference>
<organism evidence="1">
    <name type="scientific">marine sediment metagenome</name>
    <dbReference type="NCBI Taxonomy" id="412755"/>
    <lineage>
        <taxon>unclassified sequences</taxon>
        <taxon>metagenomes</taxon>
        <taxon>ecological metagenomes</taxon>
    </lineage>
</organism>
<sequence length="47" mass="4954">MSNLKGKVAIVGIGEVPTGRFPETAAIYHAIESAKLAIRDAGIDKDE</sequence>
<accession>X0T688</accession>
<gene>
    <name evidence="1" type="ORF">S01H1_23897</name>
</gene>
<feature type="non-terminal residue" evidence="1">
    <location>
        <position position="47"/>
    </location>
</feature>
<proteinExistence type="predicted"/>
<dbReference type="Gene3D" id="3.40.47.10">
    <property type="match status" value="1"/>
</dbReference>
<comment type="caution">
    <text evidence="1">The sequence shown here is derived from an EMBL/GenBank/DDBJ whole genome shotgun (WGS) entry which is preliminary data.</text>
</comment>
<name>X0T688_9ZZZZ</name>
<evidence type="ECO:0008006" key="2">
    <source>
        <dbReference type="Google" id="ProtNLM"/>
    </source>
</evidence>